<dbReference type="AlphaFoldDB" id="A0A0D3JWY6"/>
<keyword evidence="2" id="KW-1185">Reference proteome</keyword>
<accession>A0A0D3JWY6</accession>
<protein>
    <submittedName>
        <fullName evidence="1">Uncharacterized protein</fullName>
    </submittedName>
</protein>
<sequence length="231" mass="24052">MPNDSRSIRVLLHRHSSPAPQAVQAPASTTILQLKERWYGGGAPCGAAGVVLRLGSPDGRRAYNSMSLAEVSAGSDAVVLWWEEASPAAAPAASPASSSASTATAALIVGLDSLADFGAYDAQTSLCGECVLWPSGVLMARFLERRAEALQLCGSRLVELGAGSALPSVVAACGPRYIVGCDILYSEALLAPVLEARFLDPELCLFELTRRLPPTQGARAAKRALDIECSG</sequence>
<reference evidence="2" key="1">
    <citation type="journal article" date="2013" name="Nature">
        <title>Pan genome of the phytoplankton Emiliania underpins its global distribution.</title>
        <authorList>
            <person name="Read B.A."/>
            <person name="Kegel J."/>
            <person name="Klute M.J."/>
            <person name="Kuo A."/>
            <person name="Lefebvre S.C."/>
            <person name="Maumus F."/>
            <person name="Mayer C."/>
            <person name="Miller J."/>
            <person name="Monier A."/>
            <person name="Salamov A."/>
            <person name="Young J."/>
            <person name="Aguilar M."/>
            <person name="Claverie J.M."/>
            <person name="Frickenhaus S."/>
            <person name="Gonzalez K."/>
            <person name="Herman E.K."/>
            <person name="Lin Y.C."/>
            <person name="Napier J."/>
            <person name="Ogata H."/>
            <person name="Sarno A.F."/>
            <person name="Shmutz J."/>
            <person name="Schroeder D."/>
            <person name="de Vargas C."/>
            <person name="Verret F."/>
            <person name="von Dassow P."/>
            <person name="Valentin K."/>
            <person name="Van de Peer Y."/>
            <person name="Wheeler G."/>
            <person name="Dacks J.B."/>
            <person name="Delwiche C.F."/>
            <person name="Dyhrman S.T."/>
            <person name="Glockner G."/>
            <person name="John U."/>
            <person name="Richards T."/>
            <person name="Worden A.Z."/>
            <person name="Zhang X."/>
            <person name="Grigoriev I.V."/>
            <person name="Allen A.E."/>
            <person name="Bidle K."/>
            <person name="Borodovsky M."/>
            <person name="Bowler C."/>
            <person name="Brownlee C."/>
            <person name="Cock J.M."/>
            <person name="Elias M."/>
            <person name="Gladyshev V.N."/>
            <person name="Groth M."/>
            <person name="Guda C."/>
            <person name="Hadaegh A."/>
            <person name="Iglesias-Rodriguez M.D."/>
            <person name="Jenkins J."/>
            <person name="Jones B.M."/>
            <person name="Lawson T."/>
            <person name="Leese F."/>
            <person name="Lindquist E."/>
            <person name="Lobanov A."/>
            <person name="Lomsadze A."/>
            <person name="Malik S.B."/>
            <person name="Marsh M.E."/>
            <person name="Mackinder L."/>
            <person name="Mock T."/>
            <person name="Mueller-Roeber B."/>
            <person name="Pagarete A."/>
            <person name="Parker M."/>
            <person name="Probert I."/>
            <person name="Quesneville H."/>
            <person name="Raines C."/>
            <person name="Rensing S.A."/>
            <person name="Riano-Pachon D.M."/>
            <person name="Richier S."/>
            <person name="Rokitta S."/>
            <person name="Shiraiwa Y."/>
            <person name="Soanes D.M."/>
            <person name="van der Giezen M."/>
            <person name="Wahlund T.M."/>
            <person name="Williams B."/>
            <person name="Wilson W."/>
            <person name="Wolfe G."/>
            <person name="Wurch L.L."/>
        </authorList>
    </citation>
    <scope>NUCLEOTIDE SEQUENCE</scope>
</reference>
<dbReference type="KEGG" id="ehx:EMIHUDRAFT_237789"/>
<dbReference type="EnsemblProtists" id="EOD28021">
    <property type="protein sequence ID" value="EOD28021"/>
    <property type="gene ID" value="EMIHUDRAFT_235208"/>
</dbReference>
<evidence type="ECO:0000313" key="2">
    <source>
        <dbReference type="Proteomes" id="UP000013827"/>
    </source>
</evidence>
<dbReference type="EnsemblProtists" id="EOD25360">
    <property type="protein sequence ID" value="EOD25360"/>
    <property type="gene ID" value="EMIHUDRAFT_237789"/>
</dbReference>
<name>A0A0D3JWY6_EMIH1</name>
<dbReference type="Proteomes" id="UP000013827">
    <property type="component" value="Unassembled WGS sequence"/>
</dbReference>
<evidence type="ECO:0000313" key="1">
    <source>
        <dbReference type="EnsemblProtists" id="EOD28021"/>
    </source>
</evidence>
<dbReference type="GeneID" id="17273580"/>
<dbReference type="GeneID" id="17270905"/>
<dbReference type="HOGENOM" id="CLU_1201735_0_0_1"/>
<dbReference type="RefSeq" id="XP_005777789.1">
    <property type="nucleotide sequence ID" value="XM_005777732.1"/>
</dbReference>
<dbReference type="InterPro" id="IPR029063">
    <property type="entry name" value="SAM-dependent_MTases_sf"/>
</dbReference>
<dbReference type="Gene3D" id="3.40.50.150">
    <property type="entry name" value="Vaccinia Virus protein VP39"/>
    <property type="match status" value="1"/>
</dbReference>
<organism evidence="1 2">
    <name type="scientific">Emiliania huxleyi (strain CCMP1516)</name>
    <dbReference type="NCBI Taxonomy" id="280463"/>
    <lineage>
        <taxon>Eukaryota</taxon>
        <taxon>Haptista</taxon>
        <taxon>Haptophyta</taxon>
        <taxon>Prymnesiophyceae</taxon>
        <taxon>Isochrysidales</taxon>
        <taxon>Noelaerhabdaceae</taxon>
        <taxon>Emiliania</taxon>
    </lineage>
</organism>
<dbReference type="KEGG" id="ehx:EMIHUDRAFT_235208"/>
<dbReference type="RefSeq" id="XP_005780450.1">
    <property type="nucleotide sequence ID" value="XM_005780393.1"/>
</dbReference>
<proteinExistence type="predicted"/>
<reference evidence="1" key="2">
    <citation type="submission" date="2024-10" db="UniProtKB">
        <authorList>
            <consortium name="EnsemblProtists"/>
        </authorList>
    </citation>
    <scope>IDENTIFICATION</scope>
</reference>
<dbReference type="PaxDb" id="2903-EOD25360"/>